<dbReference type="CDD" id="cd00448">
    <property type="entry name" value="YjgF_YER057c_UK114_family"/>
    <property type="match status" value="1"/>
</dbReference>
<dbReference type="EC" id="3.5.-.-" evidence="2"/>
<gene>
    <name evidence="2" type="ORF">QQ020_23635</name>
</gene>
<dbReference type="GO" id="GO:0016787">
    <property type="term" value="F:hydrolase activity"/>
    <property type="evidence" value="ECO:0007669"/>
    <property type="project" value="UniProtKB-KW"/>
</dbReference>
<dbReference type="PANTHER" id="PTHR11803:SF58">
    <property type="entry name" value="PROTEIN HMF1-RELATED"/>
    <property type="match status" value="1"/>
</dbReference>
<protein>
    <submittedName>
        <fullName evidence="2">RidA family protein</fullName>
        <ecNumber evidence="2">3.5.-.-</ecNumber>
    </submittedName>
</protein>
<organism evidence="2 3">
    <name type="scientific">Agaribacillus aureus</name>
    <dbReference type="NCBI Taxonomy" id="3051825"/>
    <lineage>
        <taxon>Bacteria</taxon>
        <taxon>Pseudomonadati</taxon>
        <taxon>Bacteroidota</taxon>
        <taxon>Cytophagia</taxon>
        <taxon>Cytophagales</taxon>
        <taxon>Splendidivirgaceae</taxon>
        <taxon>Agaribacillus</taxon>
    </lineage>
</organism>
<dbReference type="EMBL" id="JAUJEB010000006">
    <property type="protein sequence ID" value="MDN5215094.1"/>
    <property type="molecule type" value="Genomic_DNA"/>
</dbReference>
<reference evidence="2" key="1">
    <citation type="submission" date="2023-06" db="EMBL/GenBank/DDBJ databases">
        <title>Genomic of Agaribacillus aureum.</title>
        <authorList>
            <person name="Wang G."/>
        </authorList>
    </citation>
    <scope>NUCLEOTIDE SEQUENCE</scope>
    <source>
        <strain evidence="2">BMA12</strain>
    </source>
</reference>
<proteinExistence type="inferred from homology"/>
<dbReference type="Gene3D" id="3.30.1330.40">
    <property type="entry name" value="RutC-like"/>
    <property type="match status" value="1"/>
</dbReference>
<dbReference type="RefSeq" id="WP_346760433.1">
    <property type="nucleotide sequence ID" value="NZ_JAUJEB010000006.1"/>
</dbReference>
<dbReference type="Pfam" id="PF01042">
    <property type="entry name" value="Ribonuc_L-PSP"/>
    <property type="match status" value="1"/>
</dbReference>
<dbReference type="InterPro" id="IPR006175">
    <property type="entry name" value="YjgF/YER057c/UK114"/>
</dbReference>
<evidence type="ECO:0000313" key="2">
    <source>
        <dbReference type="EMBL" id="MDN5215094.1"/>
    </source>
</evidence>
<dbReference type="SUPFAM" id="SSF55298">
    <property type="entry name" value="YjgF-like"/>
    <property type="match status" value="1"/>
</dbReference>
<name>A0ABT8LBF1_9BACT</name>
<keyword evidence="2" id="KW-0378">Hydrolase</keyword>
<dbReference type="PANTHER" id="PTHR11803">
    <property type="entry name" value="2-IMINOBUTANOATE/2-IMINOPROPANOATE DEAMINASE RIDA"/>
    <property type="match status" value="1"/>
</dbReference>
<keyword evidence="3" id="KW-1185">Reference proteome</keyword>
<dbReference type="InterPro" id="IPR035959">
    <property type="entry name" value="RutC-like_sf"/>
</dbReference>
<comment type="caution">
    <text evidence="2">The sequence shown here is derived from an EMBL/GenBank/DDBJ whole genome shotgun (WGS) entry which is preliminary data.</text>
</comment>
<dbReference type="Proteomes" id="UP001172083">
    <property type="component" value="Unassembled WGS sequence"/>
</dbReference>
<evidence type="ECO:0000256" key="1">
    <source>
        <dbReference type="ARBA" id="ARBA00010552"/>
    </source>
</evidence>
<accession>A0ABT8LBF1</accession>
<comment type="similarity">
    <text evidence="1">Belongs to the RutC family.</text>
</comment>
<evidence type="ECO:0000313" key="3">
    <source>
        <dbReference type="Proteomes" id="UP001172083"/>
    </source>
</evidence>
<sequence length="134" mass="14519">MMNKKLINPKELYDGSVFGLSQAVREINSNLVFISGQVAWNQDFQVTSHTVEGQLKDALNNLATVLKASNASVENLLHVKIYIRGELAEHMDAIRPIIVEYLGKSRPSLTGIGVASLASPETLVEVEAIASVTA</sequence>